<feature type="transmembrane region" description="Helical" evidence="8">
    <location>
        <begin position="115"/>
        <end position="140"/>
    </location>
</feature>
<accession>A0ABM3LQ78</accession>
<dbReference type="Pfam" id="PF03821">
    <property type="entry name" value="Mtp"/>
    <property type="match status" value="1"/>
</dbReference>
<comment type="similarity">
    <text evidence="2">Belongs to the LAPTM4/LAPTM5 transporter family.</text>
</comment>
<evidence type="ECO:0000256" key="6">
    <source>
        <dbReference type="ARBA" id="ARBA00023136"/>
    </source>
</evidence>
<sequence length="324" mass="35785">MLRLRPKPESDSSREWSCCFCFHVRTGTVLLGIWHLMLHLVALGFLAAITRDPRLLEEFEQDSLAISRNTPFGTHGTRDHNLVYHDIDVGALVTICTLAVTLMLIYGASRGKPTHLLPFFCLQIFDFAITVLTVTGYLCYLQSIHRLVQETKRVPWREELLALPPAALALIVLSFFMTAVLLKVINTSSVTVTLPVLPAVHPPAGAGDQARAVARGAAGAASGRVGVNRAQLLHDCCVAQGVLHQHCVAVLQVLDDPKPRPRPTLALRDLYRRSGGAPRTRLLRPAARARLLQPAARLRGGRQADPAALLPRRHPHDRRPRQRC</sequence>
<name>A0ABM3LQ78_BICAN</name>
<protein>
    <submittedName>
        <fullName evidence="10 11">Uncharacterized protein LOC112051698 isoform X1</fullName>
    </submittedName>
</protein>
<comment type="subcellular location">
    <subcellularLocation>
        <location evidence="1">Endomembrane system</location>
        <topology evidence="1">Multi-pass membrane protein</topology>
    </subcellularLocation>
</comment>
<dbReference type="PANTHER" id="PTHR12479">
    <property type="entry name" value="LYSOSOMAL-ASSOCIATED TRANSMEMBRANE PROTEIN"/>
    <property type="match status" value="1"/>
</dbReference>
<evidence type="ECO:0000256" key="8">
    <source>
        <dbReference type="SAM" id="Phobius"/>
    </source>
</evidence>
<keyword evidence="9" id="KW-1185">Reference proteome</keyword>
<dbReference type="PANTHER" id="PTHR12479:SF10">
    <property type="entry name" value="LYSOSOMAL-ASSOCIATED TRANSMEMBRANE PROTEIN"/>
    <property type="match status" value="1"/>
</dbReference>
<keyword evidence="5 8" id="KW-1133">Transmembrane helix</keyword>
<reference evidence="10 11" key="1">
    <citation type="submission" date="2025-05" db="UniProtKB">
        <authorList>
            <consortium name="RefSeq"/>
        </authorList>
    </citation>
    <scope>IDENTIFICATION</scope>
</reference>
<dbReference type="GeneID" id="112051698"/>
<dbReference type="InterPro" id="IPR051115">
    <property type="entry name" value="LAPTM_transporter"/>
</dbReference>
<feature type="transmembrane region" description="Helical" evidence="8">
    <location>
        <begin position="32"/>
        <end position="49"/>
    </location>
</feature>
<feature type="compositionally biased region" description="Basic residues" evidence="7">
    <location>
        <begin position="311"/>
        <end position="324"/>
    </location>
</feature>
<keyword evidence="6 8" id="KW-0472">Membrane</keyword>
<dbReference type="RefSeq" id="XP_052741189.1">
    <property type="nucleotide sequence ID" value="XM_052885229.1"/>
</dbReference>
<feature type="transmembrane region" description="Helical" evidence="8">
    <location>
        <begin position="160"/>
        <end position="182"/>
    </location>
</feature>
<gene>
    <name evidence="10 11" type="primary">LOC112051698</name>
</gene>
<evidence type="ECO:0000313" key="10">
    <source>
        <dbReference type="RefSeq" id="XP_052741189.1"/>
    </source>
</evidence>
<evidence type="ECO:0000256" key="5">
    <source>
        <dbReference type="ARBA" id="ARBA00022989"/>
    </source>
</evidence>
<keyword evidence="4 8" id="KW-0812">Transmembrane</keyword>
<dbReference type="RefSeq" id="XP_052741190.1">
    <property type="nucleotide sequence ID" value="XM_052885230.1"/>
</dbReference>
<proteinExistence type="inferred from homology"/>
<evidence type="ECO:0000313" key="11">
    <source>
        <dbReference type="RefSeq" id="XP_052741190.1"/>
    </source>
</evidence>
<dbReference type="Proteomes" id="UP001652582">
    <property type="component" value="Chromosome 14"/>
</dbReference>
<evidence type="ECO:0000256" key="1">
    <source>
        <dbReference type="ARBA" id="ARBA00004127"/>
    </source>
</evidence>
<evidence type="ECO:0000256" key="4">
    <source>
        <dbReference type="ARBA" id="ARBA00022692"/>
    </source>
</evidence>
<dbReference type="InterPro" id="IPR004687">
    <property type="entry name" value="LAPTM4/5"/>
</dbReference>
<evidence type="ECO:0000256" key="7">
    <source>
        <dbReference type="SAM" id="MobiDB-lite"/>
    </source>
</evidence>
<evidence type="ECO:0000256" key="2">
    <source>
        <dbReference type="ARBA" id="ARBA00010076"/>
    </source>
</evidence>
<evidence type="ECO:0000313" key="9">
    <source>
        <dbReference type="Proteomes" id="UP001652582"/>
    </source>
</evidence>
<evidence type="ECO:0000256" key="3">
    <source>
        <dbReference type="ARBA" id="ARBA00022448"/>
    </source>
</evidence>
<organism evidence="9 10">
    <name type="scientific">Bicyclus anynana</name>
    <name type="common">Squinting bush brown butterfly</name>
    <dbReference type="NCBI Taxonomy" id="110368"/>
    <lineage>
        <taxon>Eukaryota</taxon>
        <taxon>Metazoa</taxon>
        <taxon>Ecdysozoa</taxon>
        <taxon>Arthropoda</taxon>
        <taxon>Hexapoda</taxon>
        <taxon>Insecta</taxon>
        <taxon>Pterygota</taxon>
        <taxon>Neoptera</taxon>
        <taxon>Endopterygota</taxon>
        <taxon>Lepidoptera</taxon>
        <taxon>Glossata</taxon>
        <taxon>Ditrysia</taxon>
        <taxon>Papilionoidea</taxon>
        <taxon>Nymphalidae</taxon>
        <taxon>Satyrinae</taxon>
        <taxon>Satyrini</taxon>
        <taxon>Mycalesina</taxon>
        <taxon>Bicyclus</taxon>
    </lineage>
</organism>
<feature type="region of interest" description="Disordered" evidence="7">
    <location>
        <begin position="294"/>
        <end position="324"/>
    </location>
</feature>
<keyword evidence="3" id="KW-0813">Transport</keyword>
<feature type="transmembrane region" description="Helical" evidence="8">
    <location>
        <begin position="89"/>
        <end position="109"/>
    </location>
</feature>